<name>A0AA40EUE0_9PEZI</name>
<evidence type="ECO:0000313" key="3">
    <source>
        <dbReference type="Proteomes" id="UP001172155"/>
    </source>
</evidence>
<reference evidence="2" key="1">
    <citation type="submission" date="2023-06" db="EMBL/GenBank/DDBJ databases">
        <title>Genome-scale phylogeny and comparative genomics of the fungal order Sordariales.</title>
        <authorList>
            <consortium name="Lawrence Berkeley National Laboratory"/>
            <person name="Hensen N."/>
            <person name="Bonometti L."/>
            <person name="Westerberg I."/>
            <person name="Brannstrom I.O."/>
            <person name="Guillou S."/>
            <person name="Cros-Aarteil S."/>
            <person name="Calhoun S."/>
            <person name="Haridas S."/>
            <person name="Kuo A."/>
            <person name="Mondo S."/>
            <person name="Pangilinan J."/>
            <person name="Riley R."/>
            <person name="LaButti K."/>
            <person name="Andreopoulos B."/>
            <person name="Lipzen A."/>
            <person name="Chen C."/>
            <person name="Yanf M."/>
            <person name="Daum C."/>
            <person name="Ng V."/>
            <person name="Clum A."/>
            <person name="Steindorff A."/>
            <person name="Ohm R."/>
            <person name="Martin F."/>
            <person name="Silar P."/>
            <person name="Natvig D."/>
            <person name="Lalanne C."/>
            <person name="Gautier V."/>
            <person name="Ament-velasquez S.L."/>
            <person name="Kruys A."/>
            <person name="Hutchinson M.I."/>
            <person name="Powell A.J."/>
            <person name="Barry K."/>
            <person name="Miller A.N."/>
            <person name="Grigoriev I.V."/>
            <person name="Debuchy R."/>
            <person name="Gladieux P."/>
            <person name="Thoren M.H."/>
            <person name="Johannesson H."/>
        </authorList>
    </citation>
    <scope>NUCLEOTIDE SEQUENCE</scope>
    <source>
        <strain evidence="2">SMH3187-1</strain>
    </source>
</reference>
<keyword evidence="1" id="KW-0732">Signal</keyword>
<dbReference type="AlphaFoldDB" id="A0AA40EUE0"/>
<organism evidence="2 3">
    <name type="scientific">Schizothecium vesticola</name>
    <dbReference type="NCBI Taxonomy" id="314040"/>
    <lineage>
        <taxon>Eukaryota</taxon>
        <taxon>Fungi</taxon>
        <taxon>Dikarya</taxon>
        <taxon>Ascomycota</taxon>
        <taxon>Pezizomycotina</taxon>
        <taxon>Sordariomycetes</taxon>
        <taxon>Sordariomycetidae</taxon>
        <taxon>Sordariales</taxon>
        <taxon>Schizotheciaceae</taxon>
        <taxon>Schizothecium</taxon>
    </lineage>
</organism>
<keyword evidence="3" id="KW-1185">Reference proteome</keyword>
<comment type="caution">
    <text evidence="2">The sequence shown here is derived from an EMBL/GenBank/DDBJ whole genome shotgun (WGS) entry which is preliminary data.</text>
</comment>
<feature type="signal peptide" evidence="1">
    <location>
        <begin position="1"/>
        <end position="29"/>
    </location>
</feature>
<evidence type="ECO:0000313" key="2">
    <source>
        <dbReference type="EMBL" id="KAK0745566.1"/>
    </source>
</evidence>
<evidence type="ECO:0000256" key="1">
    <source>
        <dbReference type="SAM" id="SignalP"/>
    </source>
</evidence>
<proteinExistence type="predicted"/>
<sequence>MNFKAWMLIATECLVEMTSGLLAATAALAADPSGTRELSVEFQLRKDTAQSSITVWHKKRTELLGHSCSSKLTMFQDDHVTFEVDQNGRGNITIGSLSYIVHEDANSPEASFYVLWARGWITGGFAVELSVETGSTYNCEGKEGEKTAYTVRNADYNRCTGISDRGGPYVMWSPNSNDRGSEFYCVHGAQYCRNKGDRWLDTNGRAGGLS</sequence>
<dbReference type="EMBL" id="JAUKUD010000004">
    <property type="protein sequence ID" value="KAK0745566.1"/>
    <property type="molecule type" value="Genomic_DNA"/>
</dbReference>
<accession>A0AA40EUE0</accession>
<protein>
    <submittedName>
        <fullName evidence="2">Uncharacterized protein</fullName>
    </submittedName>
</protein>
<gene>
    <name evidence="2" type="ORF">B0T18DRAFT_428697</name>
</gene>
<feature type="chain" id="PRO_5041312975" evidence="1">
    <location>
        <begin position="30"/>
        <end position="210"/>
    </location>
</feature>
<dbReference type="Proteomes" id="UP001172155">
    <property type="component" value="Unassembled WGS sequence"/>
</dbReference>